<dbReference type="InterPro" id="IPR016024">
    <property type="entry name" value="ARM-type_fold"/>
</dbReference>
<dbReference type="GO" id="GO:0000472">
    <property type="term" value="P:endonucleolytic cleavage to generate mature 5'-end of SSU-rRNA from (SSU-rRNA, 5.8S rRNA, LSU-rRNA)"/>
    <property type="evidence" value="ECO:0007669"/>
    <property type="project" value="TreeGrafter"/>
</dbReference>
<dbReference type="InterPro" id="IPR011989">
    <property type="entry name" value="ARM-like"/>
</dbReference>
<feature type="compositionally biased region" description="Basic and acidic residues" evidence="2">
    <location>
        <begin position="610"/>
        <end position="622"/>
    </location>
</feature>
<dbReference type="GO" id="GO:0030688">
    <property type="term" value="C:preribosome, small subunit precursor"/>
    <property type="evidence" value="ECO:0007669"/>
    <property type="project" value="TreeGrafter"/>
</dbReference>
<accession>A0A7S0D2B9</accession>
<dbReference type="GO" id="GO:0000447">
    <property type="term" value="P:endonucleolytic cleavage in ITS1 to separate SSU-rRNA from 5.8S rRNA and LSU-rRNA from tricistronic rRNA transcript (SSU-rRNA, 5.8S rRNA, LSU-rRNA)"/>
    <property type="evidence" value="ECO:0007669"/>
    <property type="project" value="TreeGrafter"/>
</dbReference>
<dbReference type="SMART" id="SM00025">
    <property type="entry name" value="Pumilio"/>
    <property type="match status" value="5"/>
</dbReference>
<gene>
    <name evidence="3" type="ORF">MSP1401_LOCUS6850</name>
</gene>
<evidence type="ECO:0008006" key="4">
    <source>
        <dbReference type="Google" id="ProtNLM"/>
    </source>
</evidence>
<dbReference type="InterPro" id="IPR040000">
    <property type="entry name" value="NOP9"/>
</dbReference>
<feature type="compositionally biased region" description="Basic residues" evidence="2">
    <location>
        <begin position="637"/>
        <end position="649"/>
    </location>
</feature>
<evidence type="ECO:0000256" key="2">
    <source>
        <dbReference type="SAM" id="MobiDB-lite"/>
    </source>
</evidence>
<dbReference type="GO" id="GO:0000480">
    <property type="term" value="P:endonucleolytic cleavage in 5'-ETS of tricistronic rRNA transcript (SSU-rRNA, 5.8S rRNA, LSU-rRNA)"/>
    <property type="evidence" value="ECO:0007669"/>
    <property type="project" value="TreeGrafter"/>
</dbReference>
<dbReference type="SUPFAM" id="SSF48371">
    <property type="entry name" value="ARM repeat"/>
    <property type="match status" value="2"/>
</dbReference>
<dbReference type="GO" id="GO:0000056">
    <property type="term" value="P:ribosomal small subunit export from nucleus"/>
    <property type="evidence" value="ECO:0007669"/>
    <property type="project" value="TreeGrafter"/>
</dbReference>
<protein>
    <recommendedName>
        <fullName evidence="4">Pumilio domain-containing protein NOP9</fullName>
    </recommendedName>
</protein>
<evidence type="ECO:0000256" key="1">
    <source>
        <dbReference type="ARBA" id="ARBA00022737"/>
    </source>
</evidence>
<dbReference type="GO" id="GO:0030686">
    <property type="term" value="C:90S preribosome"/>
    <property type="evidence" value="ECO:0007669"/>
    <property type="project" value="TreeGrafter"/>
</dbReference>
<sequence>MGDRGAADAGFNQHNEGGISLLGTDGKRYVVDESTAQYFYEIEKLVEKEPETPEEVEERVVLAGNALEEAVGHEMALSMDARCSRVMEKLLASCADDDLVRYLEGITAGETDFHTLCKSLFGSRVAEKALRVVCARVGKTPSEALLGKIAPRLARVADAVAATAIDSAYDPRVSPVARALLSALSGRECAPSAKNSGLAGKLKGGTSAAGAFDDAPDAPAERHVFQSELRAFSDAALAALEPELWNLSEDACGSAFLQAMLIAHKGDTASLNWIIPGFLGCAPEEGTKEGELLADADADDVRRLAESRAGSHLFEAILRAAPKGLMGEIFRRFFRDKMRALASHPTANFTLQAMLGATRDPEHVAAALQELGQDFGSLMRERRAGVVAATLAACARLRSGERDAAKSLARGLTAKGPARVGGRSQLAPSLLWMDQHSGAAGGRCSVLGAAMLQTVLKFPPDCVPHFVESLASMTPAELLSAARDAGGSRALEAFLTNPAHKPKLKRELVEALRESFGALAISACGSHVLQACYGASDARGREQIVQAIARDEQKVAATRHGPFLMKRLGVAEFNKAPEQWHRRTEKAEDVKADFLATFGGAEEGDDGDGDGDRRDGKRKASEGSEEERVAEEESPKKAKKEKKEKKKKK</sequence>
<dbReference type="AlphaFoldDB" id="A0A7S0D2B9"/>
<dbReference type="EMBL" id="HBEN01008277">
    <property type="protein sequence ID" value="CAD8441417.1"/>
    <property type="molecule type" value="Transcribed_RNA"/>
</dbReference>
<dbReference type="PANTHER" id="PTHR13102:SF0">
    <property type="entry name" value="NUCLEOLAR PROTEIN 9"/>
    <property type="match status" value="1"/>
</dbReference>
<dbReference type="Pfam" id="PF22493">
    <property type="entry name" value="PUF_NOP9"/>
    <property type="match status" value="1"/>
</dbReference>
<proteinExistence type="predicted"/>
<evidence type="ECO:0000313" key="3">
    <source>
        <dbReference type="EMBL" id="CAD8441417.1"/>
    </source>
</evidence>
<dbReference type="InterPro" id="IPR001313">
    <property type="entry name" value="Pumilio_RNA-bd_rpt"/>
</dbReference>
<dbReference type="GO" id="GO:0003723">
    <property type="term" value="F:RNA binding"/>
    <property type="evidence" value="ECO:0007669"/>
    <property type="project" value="InterPro"/>
</dbReference>
<organism evidence="3">
    <name type="scientific">Micromonas pusilla</name>
    <name type="common">Picoplanktonic green alga</name>
    <name type="synonym">Chromulina pusilla</name>
    <dbReference type="NCBI Taxonomy" id="38833"/>
    <lineage>
        <taxon>Eukaryota</taxon>
        <taxon>Viridiplantae</taxon>
        <taxon>Chlorophyta</taxon>
        <taxon>Mamiellophyceae</taxon>
        <taxon>Mamiellales</taxon>
        <taxon>Mamiellaceae</taxon>
        <taxon>Micromonas</taxon>
    </lineage>
</organism>
<dbReference type="PANTHER" id="PTHR13102">
    <property type="entry name" value="NUCLEOLAR PROTEIN 9"/>
    <property type="match status" value="1"/>
</dbReference>
<reference evidence="3" key="1">
    <citation type="submission" date="2021-01" db="EMBL/GenBank/DDBJ databases">
        <authorList>
            <person name="Corre E."/>
            <person name="Pelletier E."/>
            <person name="Niang G."/>
            <person name="Scheremetjew M."/>
            <person name="Finn R."/>
            <person name="Kale V."/>
            <person name="Holt S."/>
            <person name="Cochrane G."/>
            <person name="Meng A."/>
            <person name="Brown T."/>
            <person name="Cohen L."/>
        </authorList>
    </citation>
    <scope>NUCLEOTIDE SEQUENCE</scope>
    <source>
        <strain evidence="3">CCAC1681</strain>
    </source>
</reference>
<dbReference type="Gene3D" id="1.25.10.10">
    <property type="entry name" value="Leucine-rich Repeat Variant"/>
    <property type="match status" value="2"/>
</dbReference>
<name>A0A7S0D2B9_MICPS</name>
<feature type="region of interest" description="Disordered" evidence="2">
    <location>
        <begin position="597"/>
        <end position="649"/>
    </location>
</feature>
<keyword evidence="1" id="KW-0677">Repeat</keyword>
<dbReference type="GO" id="GO:0005730">
    <property type="term" value="C:nucleolus"/>
    <property type="evidence" value="ECO:0007669"/>
    <property type="project" value="TreeGrafter"/>
</dbReference>